<sequence>MSWLVQPRLVNDPFSDPGVYLDFRYGRRAILFDLGDVGPLSTRELLRVSHVFVSHTHVDHMAGFDRLFRLCLHRPSPLTLIGPPGFAAQVEHRIRGFTWNLLDENSVDFRLRAMDYDGTVLTRAAEFRAREAFARRDVAPPEFPDGVAWSEDEFRIEAVALDHGIPSLAFALREVVQVNVWQGVLAEMDLSPGPWLNEAKRAVRLGLPDDHKVETPGGAGIHLGDLKGRALRIAPGQAVAYVTDAAPHWENRAKILALAHKANQLFIEAVFLERDRSLALAAHHLTAWEAGGIAREAGVRLMTPFHHSARYLSEPDALREEAFARFRVRERERVDA</sequence>
<dbReference type="OrthoDB" id="9800940at2"/>
<dbReference type="EMBL" id="CP016616">
    <property type="protein sequence ID" value="ANY81975.1"/>
    <property type="molecule type" value="Genomic_DNA"/>
</dbReference>
<accession>A0A1B2EPS6</accession>
<dbReference type="AlphaFoldDB" id="A0A1B2EPS6"/>
<dbReference type="SUPFAM" id="SSF56281">
    <property type="entry name" value="Metallo-hydrolase/oxidoreductase"/>
    <property type="match status" value="1"/>
</dbReference>
<reference evidence="1" key="1">
    <citation type="submission" date="2016-07" db="EMBL/GenBank/DDBJ databases">
        <title>Microvirga ossetica sp. nov. a new species of rhizobia isolated from root nodules of the legume species Vicia alpestris Steven originated from North Ossetia region in the Caucasus.</title>
        <authorList>
            <person name="Safronova V.I."/>
            <person name="Kuznetsova I.G."/>
            <person name="Sazanova A.L."/>
            <person name="Belimov A."/>
            <person name="Andronov E."/>
            <person name="Osledkin Y.S."/>
            <person name="Onishchuk O.P."/>
            <person name="Kurchak O.N."/>
            <person name="Shaposhnikov A.I."/>
            <person name="Willems A."/>
            <person name="Tikhonovich I.A."/>
        </authorList>
    </citation>
    <scope>NUCLEOTIDE SEQUENCE [LARGE SCALE GENOMIC DNA]</scope>
    <source>
        <strain evidence="1">V5/3M</strain>
    </source>
</reference>
<name>A0A1B2EPS6_9HYPH</name>
<organism evidence="1">
    <name type="scientific">Microvirga ossetica</name>
    <dbReference type="NCBI Taxonomy" id="1882682"/>
    <lineage>
        <taxon>Bacteria</taxon>
        <taxon>Pseudomonadati</taxon>
        <taxon>Pseudomonadota</taxon>
        <taxon>Alphaproteobacteria</taxon>
        <taxon>Hyphomicrobiales</taxon>
        <taxon>Methylobacteriaceae</taxon>
        <taxon>Microvirga</taxon>
    </lineage>
</organism>
<dbReference type="KEGG" id="moc:BB934_21635"/>
<protein>
    <submittedName>
        <fullName evidence="1">Uncharacterized protein</fullName>
    </submittedName>
</protein>
<dbReference type="InterPro" id="IPR036866">
    <property type="entry name" value="RibonucZ/Hydroxyglut_hydro"/>
</dbReference>
<dbReference type="GO" id="GO:0042781">
    <property type="term" value="F:3'-tRNA processing endoribonuclease activity"/>
    <property type="evidence" value="ECO:0007669"/>
    <property type="project" value="TreeGrafter"/>
</dbReference>
<gene>
    <name evidence="1" type="ORF">BB934_21635</name>
</gene>
<dbReference type="Gene3D" id="3.60.15.10">
    <property type="entry name" value="Ribonuclease Z/Hydroxyacylglutathione hydrolase-like"/>
    <property type="match status" value="1"/>
</dbReference>
<evidence type="ECO:0000313" key="1">
    <source>
        <dbReference type="EMBL" id="ANY81975.1"/>
    </source>
</evidence>
<proteinExistence type="predicted"/>
<dbReference type="RefSeq" id="WP_099511501.1">
    <property type="nucleotide sequence ID" value="NZ_CP016616.1"/>
</dbReference>
<dbReference type="NCBIfam" id="NF002558">
    <property type="entry name" value="PRK02126.1"/>
    <property type="match status" value="1"/>
</dbReference>
<dbReference type="PANTHER" id="PTHR46018">
    <property type="entry name" value="ZINC PHOSPHODIESTERASE ELAC PROTEIN 1"/>
    <property type="match status" value="1"/>
</dbReference>
<dbReference type="PANTHER" id="PTHR46018:SF7">
    <property type="entry name" value="RIBONUCLEASE Z"/>
    <property type="match status" value="1"/>
</dbReference>